<keyword evidence="2" id="KW-1185">Reference proteome</keyword>
<reference evidence="1 2" key="1">
    <citation type="submission" date="2023-08" db="EMBL/GenBank/DDBJ databases">
        <title>A Necator americanus chromosomal reference genome.</title>
        <authorList>
            <person name="Ilik V."/>
            <person name="Petrzelkova K.J."/>
            <person name="Pardy F."/>
            <person name="Fuh T."/>
            <person name="Niatou-Singa F.S."/>
            <person name="Gouil Q."/>
            <person name="Baker L."/>
            <person name="Ritchie M.E."/>
            <person name="Jex A.R."/>
            <person name="Gazzola D."/>
            <person name="Li H."/>
            <person name="Toshio Fujiwara R."/>
            <person name="Zhan B."/>
            <person name="Aroian R.V."/>
            <person name="Pafco B."/>
            <person name="Schwarz E.M."/>
        </authorList>
    </citation>
    <scope>NUCLEOTIDE SEQUENCE [LARGE SCALE GENOMIC DNA]</scope>
    <source>
        <strain evidence="1 2">Aroian</strain>
        <tissue evidence="1">Whole animal</tissue>
    </source>
</reference>
<protein>
    <submittedName>
        <fullName evidence="1">Uncharacterized protein</fullName>
    </submittedName>
</protein>
<evidence type="ECO:0000313" key="2">
    <source>
        <dbReference type="Proteomes" id="UP001303046"/>
    </source>
</evidence>
<sequence>MILKLNHGLCVDEALYKINALRFLSPLFATPCWQISISYQRCNNLGASKMYCLTAVLSLTVLSAIATRVQVKIKPSSACGNVHTRSDSRLIIDYISIFHTDSKKKILSAAILPVSKTLEGEILLDVEYRSHNGRIKGDVLKYDSKGKYHLILNVRANEISSENGIFYWYTRKVMNWQDSRRTYINYDESLFHKSPFLPGEIKVHVNGNLVINRNDDSKRCFNAYAWIPDHGIYLLNQRDEWTYMFYYPHYFPQYLS</sequence>
<accession>A0ABR1D5J7</accession>
<dbReference type="EMBL" id="JAVFWL010000003">
    <property type="protein sequence ID" value="KAK6745223.1"/>
    <property type="molecule type" value="Genomic_DNA"/>
</dbReference>
<organism evidence="1 2">
    <name type="scientific">Necator americanus</name>
    <name type="common">Human hookworm</name>
    <dbReference type="NCBI Taxonomy" id="51031"/>
    <lineage>
        <taxon>Eukaryota</taxon>
        <taxon>Metazoa</taxon>
        <taxon>Ecdysozoa</taxon>
        <taxon>Nematoda</taxon>
        <taxon>Chromadorea</taxon>
        <taxon>Rhabditida</taxon>
        <taxon>Rhabditina</taxon>
        <taxon>Rhabditomorpha</taxon>
        <taxon>Strongyloidea</taxon>
        <taxon>Ancylostomatidae</taxon>
        <taxon>Bunostominae</taxon>
        <taxon>Necator</taxon>
    </lineage>
</organism>
<comment type="caution">
    <text evidence="1">The sequence shown here is derived from an EMBL/GenBank/DDBJ whole genome shotgun (WGS) entry which is preliminary data.</text>
</comment>
<evidence type="ECO:0000313" key="1">
    <source>
        <dbReference type="EMBL" id="KAK6745223.1"/>
    </source>
</evidence>
<dbReference type="Proteomes" id="UP001303046">
    <property type="component" value="Unassembled WGS sequence"/>
</dbReference>
<proteinExistence type="predicted"/>
<gene>
    <name evidence="1" type="primary">Necator_chrIII.g12520</name>
    <name evidence="1" type="ORF">RB195_011754</name>
</gene>
<name>A0ABR1D5J7_NECAM</name>